<name>A0ABR4B0U8_9LECA</name>
<organism evidence="1 2">
    <name type="scientific">Lepraria finkii</name>
    <dbReference type="NCBI Taxonomy" id="1340010"/>
    <lineage>
        <taxon>Eukaryota</taxon>
        <taxon>Fungi</taxon>
        <taxon>Dikarya</taxon>
        <taxon>Ascomycota</taxon>
        <taxon>Pezizomycotina</taxon>
        <taxon>Lecanoromycetes</taxon>
        <taxon>OSLEUM clade</taxon>
        <taxon>Lecanoromycetidae</taxon>
        <taxon>Lecanorales</taxon>
        <taxon>Lecanorineae</taxon>
        <taxon>Stereocaulaceae</taxon>
        <taxon>Lepraria</taxon>
    </lineage>
</organism>
<sequence>MLRKSPRKGRSLIGTLSMTLNFSSTTLSSTPPHINIMPASGISLHVSIAISLLLIGVNGQRGMTGFLAGFWPGGAGHGPPGAGAPYRHGHGGFGGSMTAGGGISATTPYDTTTYDTNTLNTFYANPCTDPTDPSCTTPTTCTDATCLTTPTCTDDTCLTTPTCANATCFTIPTPRTDTTDPTCTTTPVTQK</sequence>
<protein>
    <submittedName>
        <fullName evidence="1">Uncharacterized protein</fullName>
    </submittedName>
</protein>
<keyword evidence="2" id="KW-1185">Reference proteome</keyword>
<evidence type="ECO:0000313" key="2">
    <source>
        <dbReference type="Proteomes" id="UP001590951"/>
    </source>
</evidence>
<gene>
    <name evidence="1" type="ORF">ABVK25_008183</name>
</gene>
<proteinExistence type="predicted"/>
<dbReference type="Proteomes" id="UP001590951">
    <property type="component" value="Unassembled WGS sequence"/>
</dbReference>
<accession>A0ABR4B0U8</accession>
<dbReference type="EMBL" id="JBHFEH010000034">
    <property type="protein sequence ID" value="KAL2051521.1"/>
    <property type="molecule type" value="Genomic_DNA"/>
</dbReference>
<comment type="caution">
    <text evidence="1">The sequence shown here is derived from an EMBL/GenBank/DDBJ whole genome shotgun (WGS) entry which is preliminary data.</text>
</comment>
<evidence type="ECO:0000313" key="1">
    <source>
        <dbReference type="EMBL" id="KAL2051521.1"/>
    </source>
</evidence>
<reference evidence="1 2" key="1">
    <citation type="submission" date="2024-09" db="EMBL/GenBank/DDBJ databases">
        <title>Rethinking Asexuality: The Enigmatic Case of Functional Sexual Genes in Lepraria (Stereocaulaceae).</title>
        <authorList>
            <person name="Doellman M."/>
            <person name="Sun Y."/>
            <person name="Barcenas-Pena A."/>
            <person name="Lumbsch H.T."/>
            <person name="Grewe F."/>
        </authorList>
    </citation>
    <scope>NUCLEOTIDE SEQUENCE [LARGE SCALE GENOMIC DNA]</scope>
    <source>
        <strain evidence="1 2">Grewe 0041</strain>
    </source>
</reference>